<protein>
    <recommendedName>
        <fullName evidence="5">Fenitrothion hydrolase</fullName>
    </recommendedName>
</protein>
<feature type="transmembrane region" description="Helical" evidence="1">
    <location>
        <begin position="157"/>
        <end position="176"/>
    </location>
</feature>
<feature type="transmembrane region" description="Helical" evidence="1">
    <location>
        <begin position="254"/>
        <end position="279"/>
    </location>
</feature>
<proteinExistence type="predicted"/>
<dbReference type="Proteomes" id="UP000182160">
    <property type="component" value="Unassembled WGS sequence"/>
</dbReference>
<reference evidence="3 4" key="1">
    <citation type="submission" date="2016-10" db="EMBL/GenBank/DDBJ databases">
        <authorList>
            <person name="de Groot N.N."/>
        </authorList>
    </citation>
    <scope>NUCLEOTIDE SEQUENCE [LARGE SCALE GENOMIC DNA]</scope>
    <source>
        <strain evidence="3 4">DSM 11457</strain>
    </source>
</reference>
<evidence type="ECO:0000256" key="2">
    <source>
        <dbReference type="SAM" id="SignalP"/>
    </source>
</evidence>
<name>A0A1H8F091_9RHOB</name>
<evidence type="ECO:0000313" key="4">
    <source>
        <dbReference type="Proteomes" id="UP000182160"/>
    </source>
</evidence>
<feature type="transmembrane region" description="Helical" evidence="1">
    <location>
        <begin position="391"/>
        <end position="414"/>
    </location>
</feature>
<feature type="transmembrane region" description="Helical" evidence="1">
    <location>
        <begin position="340"/>
        <end position="358"/>
    </location>
</feature>
<feature type="transmembrane region" description="Helical" evidence="1">
    <location>
        <begin position="77"/>
        <end position="95"/>
    </location>
</feature>
<feature type="signal peptide" evidence="2">
    <location>
        <begin position="1"/>
        <end position="22"/>
    </location>
</feature>
<organism evidence="3 4">
    <name type="scientific">Roseovarius tolerans</name>
    <dbReference type="NCBI Taxonomy" id="74031"/>
    <lineage>
        <taxon>Bacteria</taxon>
        <taxon>Pseudomonadati</taxon>
        <taxon>Pseudomonadota</taxon>
        <taxon>Alphaproteobacteria</taxon>
        <taxon>Rhodobacterales</taxon>
        <taxon>Roseobacteraceae</taxon>
        <taxon>Roseovarius</taxon>
    </lineage>
</organism>
<evidence type="ECO:0008006" key="5">
    <source>
        <dbReference type="Google" id="ProtNLM"/>
    </source>
</evidence>
<gene>
    <name evidence="3" type="ORF">SAMN04488077_11418</name>
</gene>
<feature type="transmembrane region" description="Helical" evidence="1">
    <location>
        <begin position="299"/>
        <end position="319"/>
    </location>
</feature>
<keyword evidence="1" id="KW-0472">Membrane</keyword>
<feature type="chain" id="PRO_5010267591" description="Fenitrothion hydrolase" evidence="2">
    <location>
        <begin position="23"/>
        <end position="453"/>
    </location>
</feature>
<feature type="transmembrane region" description="Helical" evidence="1">
    <location>
        <begin position="107"/>
        <end position="125"/>
    </location>
</feature>
<feature type="transmembrane region" description="Helical" evidence="1">
    <location>
        <begin position="426"/>
        <end position="448"/>
    </location>
</feature>
<keyword evidence="1" id="KW-0812">Transmembrane</keyword>
<feature type="transmembrane region" description="Helical" evidence="1">
    <location>
        <begin position="188"/>
        <end position="210"/>
    </location>
</feature>
<accession>A0A1H8F091</accession>
<evidence type="ECO:0000256" key="1">
    <source>
        <dbReference type="SAM" id="Phobius"/>
    </source>
</evidence>
<keyword evidence="1" id="KW-1133">Transmembrane helix</keyword>
<evidence type="ECO:0000313" key="3">
    <source>
        <dbReference type="EMBL" id="SEN24418.1"/>
    </source>
</evidence>
<dbReference type="AlphaFoldDB" id="A0A1H8F091"/>
<keyword evidence="2" id="KW-0732">Signal</keyword>
<sequence length="453" mass="48222">MVLAVSSAITLMILASAASAHASEQGFVLLLPTDVYIATGGATVALTVALLAALPGRVAGALFRPLPLAVSPPRPRHILSLVATAVLLWLIWRGLSGPRDPMLNPLSLSIWVVFWIALVSLQGLIGDIWRWINPWSGPAALVARATRRRAPLRYPRALGHWPGVLSFLAFAGFLLADPAPADPARLALAVAVYWAVHMVGVLLFGGPWLLRAEGITLLMRSYARMGLLGRARGRLALGLPGWQVLARSMPSLSLAVLMLVLLGSGSFDGLNETFLWMGWLGLNPLEFPGRSAVIGPNLLGLLLTNLGLIAVFAACLWLGARLAGERAGPGLLIRRYAPTLLPIALAYHIAHYLTSFLLDGQYVLGWLSETWGAGHVHVTAGFLNSPGPVRLIWMTQAGVVVAGHVIALLLAHAIAIRAGQSTRRAALAQAPLALFMVAYTVFGLWLLATPRGA</sequence>
<feature type="transmembrane region" description="Helical" evidence="1">
    <location>
        <begin position="38"/>
        <end position="56"/>
    </location>
</feature>
<dbReference type="EMBL" id="FOBO01000014">
    <property type="protein sequence ID" value="SEN24418.1"/>
    <property type="molecule type" value="Genomic_DNA"/>
</dbReference>